<dbReference type="AlphaFoldDB" id="A0A1Y2C981"/>
<reference evidence="2 3" key="1">
    <citation type="submission" date="2016-07" db="EMBL/GenBank/DDBJ databases">
        <title>Pervasive Adenine N6-methylation of Active Genes in Fungi.</title>
        <authorList>
            <consortium name="DOE Joint Genome Institute"/>
            <person name="Mondo S.J."/>
            <person name="Dannebaum R.O."/>
            <person name="Kuo R.C."/>
            <person name="Labutti K."/>
            <person name="Haridas S."/>
            <person name="Kuo A."/>
            <person name="Salamov A."/>
            <person name="Ahrendt S.R."/>
            <person name="Lipzen A."/>
            <person name="Sullivan W."/>
            <person name="Andreopoulos W.B."/>
            <person name="Clum A."/>
            <person name="Lindquist E."/>
            <person name="Daum C."/>
            <person name="Ramamoorthy G.K."/>
            <person name="Gryganskyi A."/>
            <person name="Culley D."/>
            <person name="Magnuson J.K."/>
            <person name="James T.Y."/>
            <person name="O'Malley M.A."/>
            <person name="Stajich J.E."/>
            <person name="Spatafora J.W."/>
            <person name="Visel A."/>
            <person name="Grigoriev I.V."/>
        </authorList>
    </citation>
    <scope>NUCLEOTIDE SEQUENCE [LARGE SCALE GENOMIC DNA]</scope>
    <source>
        <strain evidence="2 3">JEL800</strain>
    </source>
</reference>
<keyword evidence="1" id="KW-0732">Signal</keyword>
<evidence type="ECO:0000313" key="2">
    <source>
        <dbReference type="EMBL" id="ORY43467.1"/>
    </source>
</evidence>
<feature type="chain" id="PRO_5013390797" description="Reelin domain-containing protein" evidence="1">
    <location>
        <begin position="20"/>
        <end position="149"/>
    </location>
</feature>
<proteinExistence type="predicted"/>
<feature type="signal peptide" evidence="1">
    <location>
        <begin position="1"/>
        <end position="19"/>
    </location>
</feature>
<dbReference type="EMBL" id="MCGO01000025">
    <property type="protein sequence ID" value="ORY43467.1"/>
    <property type="molecule type" value="Genomic_DNA"/>
</dbReference>
<dbReference type="OrthoDB" id="10347485at2759"/>
<name>A0A1Y2C981_9FUNG</name>
<protein>
    <recommendedName>
        <fullName evidence="4">Reelin domain-containing protein</fullName>
    </recommendedName>
</protein>
<keyword evidence="3" id="KW-1185">Reference proteome</keyword>
<evidence type="ECO:0000256" key="1">
    <source>
        <dbReference type="SAM" id="SignalP"/>
    </source>
</evidence>
<dbReference type="Proteomes" id="UP000193642">
    <property type="component" value="Unassembled WGS sequence"/>
</dbReference>
<sequence length="149" mass="15555">MLSLSHSLLLLLVATPSLAGSFKASSGSVGITFIGTIVNSTTVQLCATATPLRPNTYISIGIPENPKFPQMLGSDFYVVSPSSTGSVHFLVGIGSTDPVSSAVLIPAKSRYNLTSGTLTACFTRRVGLKAGMGMWLSSVEKQDIFGQLV</sequence>
<comment type="caution">
    <text evidence="2">The sequence shown here is derived from an EMBL/GenBank/DDBJ whole genome shotgun (WGS) entry which is preliminary data.</text>
</comment>
<gene>
    <name evidence="2" type="ORF">BCR33DRAFT_717671</name>
</gene>
<evidence type="ECO:0000313" key="3">
    <source>
        <dbReference type="Proteomes" id="UP000193642"/>
    </source>
</evidence>
<accession>A0A1Y2C981</accession>
<evidence type="ECO:0008006" key="4">
    <source>
        <dbReference type="Google" id="ProtNLM"/>
    </source>
</evidence>
<organism evidence="2 3">
    <name type="scientific">Rhizoclosmatium globosum</name>
    <dbReference type="NCBI Taxonomy" id="329046"/>
    <lineage>
        <taxon>Eukaryota</taxon>
        <taxon>Fungi</taxon>
        <taxon>Fungi incertae sedis</taxon>
        <taxon>Chytridiomycota</taxon>
        <taxon>Chytridiomycota incertae sedis</taxon>
        <taxon>Chytridiomycetes</taxon>
        <taxon>Chytridiales</taxon>
        <taxon>Chytriomycetaceae</taxon>
        <taxon>Rhizoclosmatium</taxon>
    </lineage>
</organism>